<feature type="domain" description="F-box" evidence="2">
    <location>
        <begin position="22"/>
        <end position="67"/>
    </location>
</feature>
<evidence type="ECO:0000313" key="4">
    <source>
        <dbReference type="Proteomes" id="UP001182556"/>
    </source>
</evidence>
<dbReference type="PROSITE" id="PS50181">
    <property type="entry name" value="FBOX"/>
    <property type="match status" value="1"/>
</dbReference>
<name>A0AAD9CVF2_PAPLA</name>
<sequence>MSQPEAEKVTSETPRAGTSRPTPTLASLPSELKALTTSYLDRRDVASLSTACRSWSAVAEIHLWRHVDIIPVALKDIGVGGPRDRFVERPTLSRAIAEMLIRHVQESWGAINLGLTRRPNRLALVKSMHFIATSTFWSDIMTVVPLVAPNLTELELIDAFYPQMGGGCAFDVIDILRNLPALRILHIDLPTEWYVRLLSVLRAAPNLEELSISVEMQQRNAPPPPEDDVLPELPRLRKFSMNPCEGLFAFLPRLAKKAPHLHHLEAIGYEYALSDSHIKCIKPFLNLETLRITDPCIFQNGNARFDHWDKANKEDILPKLHTLVLTDGCVIPRHARLERLSVSVPEEDDWEGIQIGTLPSYTETGLIESWLMFGLKNAPELRTMIYLTSREQGGQTPSSLAMRLIVRTFSRFSYISDLYHVRVEVNDPGIIGKAFLSQRPSRLHHAEDPAEETRSSFDLTYYRGWPIPSFLLDQVYDSVDQDRRGGEGQRDADLPEKVWDALDKWLHYACEYCISLPRIDPALC</sequence>
<keyword evidence="4" id="KW-1185">Reference proteome</keyword>
<feature type="compositionally biased region" description="Basic and acidic residues" evidence="1">
    <location>
        <begin position="1"/>
        <end position="10"/>
    </location>
</feature>
<dbReference type="InterPro" id="IPR032675">
    <property type="entry name" value="LRR_dom_sf"/>
</dbReference>
<dbReference type="InterPro" id="IPR036047">
    <property type="entry name" value="F-box-like_dom_sf"/>
</dbReference>
<dbReference type="InterPro" id="IPR001810">
    <property type="entry name" value="F-box_dom"/>
</dbReference>
<comment type="caution">
    <text evidence="3">The sequence shown here is derived from an EMBL/GenBank/DDBJ whole genome shotgun (WGS) entry which is preliminary data.</text>
</comment>
<accession>A0AAD9CVF2</accession>
<proteinExistence type="predicted"/>
<evidence type="ECO:0000313" key="3">
    <source>
        <dbReference type="EMBL" id="KAK1922789.1"/>
    </source>
</evidence>
<evidence type="ECO:0000259" key="2">
    <source>
        <dbReference type="PROSITE" id="PS50181"/>
    </source>
</evidence>
<dbReference type="SUPFAM" id="SSF81383">
    <property type="entry name" value="F-box domain"/>
    <property type="match status" value="1"/>
</dbReference>
<dbReference type="Proteomes" id="UP001182556">
    <property type="component" value="Unassembled WGS sequence"/>
</dbReference>
<reference evidence="3" key="1">
    <citation type="submission" date="2023-02" db="EMBL/GenBank/DDBJ databases">
        <title>Identification and recombinant expression of a fungal hydrolase from Papiliotrema laurentii that hydrolyzes apple cutin and clears colloidal polyester polyurethane.</title>
        <authorList>
            <consortium name="DOE Joint Genome Institute"/>
            <person name="Roman V.A."/>
            <person name="Bojanowski C."/>
            <person name="Crable B.R."/>
            <person name="Wagner D.N."/>
            <person name="Hung C.S."/>
            <person name="Nadeau L.J."/>
            <person name="Schratz L."/>
            <person name="Haridas S."/>
            <person name="Pangilinan J."/>
            <person name="Lipzen A."/>
            <person name="Na H."/>
            <person name="Yan M."/>
            <person name="Ng V."/>
            <person name="Grigoriev I.V."/>
            <person name="Spatafora J.W."/>
            <person name="Barlow D."/>
            <person name="Biffinger J."/>
            <person name="Kelley-Loughnane N."/>
            <person name="Varaljay V.A."/>
            <person name="Crookes-Goodson W.J."/>
        </authorList>
    </citation>
    <scope>NUCLEOTIDE SEQUENCE</scope>
    <source>
        <strain evidence="3">5307AH</strain>
    </source>
</reference>
<dbReference type="AlphaFoldDB" id="A0AAD9CVF2"/>
<dbReference type="Pfam" id="PF12937">
    <property type="entry name" value="F-box-like"/>
    <property type="match status" value="1"/>
</dbReference>
<dbReference type="SUPFAM" id="SSF52047">
    <property type="entry name" value="RNI-like"/>
    <property type="match status" value="1"/>
</dbReference>
<gene>
    <name evidence="3" type="ORF">DB88DRAFT_370391</name>
</gene>
<evidence type="ECO:0000256" key="1">
    <source>
        <dbReference type="SAM" id="MobiDB-lite"/>
    </source>
</evidence>
<dbReference type="EMBL" id="JAODAN010000008">
    <property type="protein sequence ID" value="KAK1922789.1"/>
    <property type="molecule type" value="Genomic_DNA"/>
</dbReference>
<dbReference type="Gene3D" id="3.80.10.10">
    <property type="entry name" value="Ribonuclease Inhibitor"/>
    <property type="match status" value="1"/>
</dbReference>
<feature type="region of interest" description="Disordered" evidence="1">
    <location>
        <begin position="1"/>
        <end position="26"/>
    </location>
</feature>
<organism evidence="3 4">
    <name type="scientific">Papiliotrema laurentii</name>
    <name type="common">Cryptococcus laurentii</name>
    <dbReference type="NCBI Taxonomy" id="5418"/>
    <lineage>
        <taxon>Eukaryota</taxon>
        <taxon>Fungi</taxon>
        <taxon>Dikarya</taxon>
        <taxon>Basidiomycota</taxon>
        <taxon>Agaricomycotina</taxon>
        <taxon>Tremellomycetes</taxon>
        <taxon>Tremellales</taxon>
        <taxon>Rhynchogastremaceae</taxon>
        <taxon>Papiliotrema</taxon>
    </lineage>
</organism>
<protein>
    <recommendedName>
        <fullName evidence="2">F-box domain-containing protein</fullName>
    </recommendedName>
</protein>
<dbReference type="Gene3D" id="1.20.1280.50">
    <property type="match status" value="1"/>
</dbReference>